<sequence>MIKTKIKNLLNSESYPIEFFVDDTIQVVRQQISKSVNIHPDRLFIVIKCELTNYYYKQDKRNWDTLFNRLSLNGQPIEKNMFISYLSNYRIPSLNIEYEEFDKDLWMSYPPELKDLWDPPANFYEYFIFGVEDLKSYCLPFEITNLSRILASQQPIPENSKLFNSLYFTGEKYEFGFIPYNDIQSLSYFPLLKSITPIKLSDSEISLLDRNSKLLEDLVNLEVPIPKETHILKAKWYLELVDTQMEDHIRTRFEQMFYGLTLSEKVPCISFFTGTSEVSRHKFYTEDPKTKVTFLDIPMWTSWWTKSKPQGNRPVLVLYKGKSQKHFDRISISADDITFASYREFNNKNNLGALREKLHDWFLNFDSIIPFIEKSDIVECRWSLQEIKFEAKYSEKLDELDTKRLSCLSSIFKEDDKQKTIFKFLRTDYVLEDLSSLELHVLDLLKDNEFIKPQEIQTILKISLIDATKILQSIKLRLETNPELLHRKQRGYPLMYFSDANSVVVTNILDYKNTLKYTNLLRYILSNPSSKQLDKICPKKVQNVESKISTTTTKELNIDDEFGDLFGYLENPESKDDEPEEEIVQEEDVKTKTTKKSTVYNYFRKRLEEFDPKTFKLPKDINYPKECEQGRQPVIMTDLELKDIMKEYDPRLNLEDNKKIELEDPNGLMICPEYWCMYDKIPLEKSQLVEIKGSLCCPKCNGKIQDAKLGKDQDTREYSVIKRKKGQTYPGYFLTKNQERELPCCFGTSKKETKKLKKDDLENKYYVLGETKTNLDSLKFALISLDILNSLFIPENYELILKSGNRISSGLSGYFRVGLGKVSETLPFLFKIKEKIPYPYEFPILILQCSFLSTWTIESEEHLDLIQTKLQNIKPFNNDSEALIKVSKLISGISEAFKNNKLTQLQELEYCALFYKIDLYRILIDEKKLGCTFFSEQVLNAKKGLIILQRGSDIDCLCHIIRVKRDFEYSPNIFESPFKEKTLNELKKLREKACHITIPNQEEASMALDKIYEDEPKERTFILDSFSRVQAFSIPNEIILPFKNTPVQQSFRDLGTFTTYSEIKDSLPDLDKLKLYLVVASTIHPGFEYQENIYDSNNIIVEILLKSGLRIPIKPIKSEDLNEPTDILNTIMQESESALTFSQTNNEDLKLYKQISYNSEIFDFIIYQLTKDLQLEDYAELRSKLEILNPTTKDLYDLLDSWFNKTIYFISNSNPIEFVSKIRKPCGQLKSKSVCEVSNMCGWSEDKCKIQIRDTLSKKKLFNKLLNTLLENSKTRYMILDNRTTPFFSTILFLELPHEVILSDLDLKNIIST</sequence>
<name>A0A6C0LBS9_9ZZZZ</name>
<protein>
    <submittedName>
        <fullName evidence="1">Uncharacterized protein</fullName>
    </submittedName>
</protein>
<organism evidence="1">
    <name type="scientific">viral metagenome</name>
    <dbReference type="NCBI Taxonomy" id="1070528"/>
    <lineage>
        <taxon>unclassified sequences</taxon>
        <taxon>metagenomes</taxon>
        <taxon>organismal metagenomes</taxon>
    </lineage>
</organism>
<proteinExistence type="predicted"/>
<dbReference type="EMBL" id="MN740468">
    <property type="protein sequence ID" value="QHU28033.1"/>
    <property type="molecule type" value="Genomic_DNA"/>
</dbReference>
<evidence type="ECO:0000313" key="1">
    <source>
        <dbReference type="EMBL" id="QHU28033.1"/>
    </source>
</evidence>
<reference evidence="1" key="1">
    <citation type="journal article" date="2020" name="Nature">
        <title>Giant virus diversity and host interactions through global metagenomics.</title>
        <authorList>
            <person name="Schulz F."/>
            <person name="Roux S."/>
            <person name="Paez-Espino D."/>
            <person name="Jungbluth S."/>
            <person name="Walsh D.A."/>
            <person name="Denef V.J."/>
            <person name="McMahon K.D."/>
            <person name="Konstantinidis K.T."/>
            <person name="Eloe-Fadrosh E.A."/>
            <person name="Kyrpides N.C."/>
            <person name="Woyke T."/>
        </authorList>
    </citation>
    <scope>NUCLEOTIDE SEQUENCE</scope>
    <source>
        <strain evidence="1">GVMAG-M-3300027770-17</strain>
    </source>
</reference>
<accession>A0A6C0LBS9</accession>